<keyword evidence="4" id="KW-1185">Reference proteome</keyword>
<evidence type="ECO:0000313" key="3">
    <source>
        <dbReference type="EMBL" id="GFR38662.1"/>
    </source>
</evidence>
<name>A0A916VFU2_9BACL</name>
<dbReference type="Gene3D" id="3.30.470.20">
    <property type="entry name" value="ATP-grasp fold, B domain"/>
    <property type="match status" value="1"/>
</dbReference>
<organism evidence="3 4">
    <name type="scientific">Insulibacter thermoxylanivorax</name>
    <dbReference type="NCBI Taxonomy" id="2749268"/>
    <lineage>
        <taxon>Bacteria</taxon>
        <taxon>Bacillati</taxon>
        <taxon>Bacillota</taxon>
        <taxon>Bacilli</taxon>
        <taxon>Bacillales</taxon>
        <taxon>Paenibacillaceae</taxon>
        <taxon>Insulibacter</taxon>
    </lineage>
</organism>
<dbReference type="EMBL" id="BMAQ01000021">
    <property type="protein sequence ID" value="GFR38662.1"/>
    <property type="molecule type" value="Genomic_DNA"/>
</dbReference>
<evidence type="ECO:0000313" key="4">
    <source>
        <dbReference type="Proteomes" id="UP000654993"/>
    </source>
</evidence>
<dbReference type="InterPro" id="IPR011761">
    <property type="entry name" value="ATP-grasp"/>
</dbReference>
<accession>A0A916VFU2</accession>
<dbReference type="InterPro" id="IPR026838">
    <property type="entry name" value="YheC/D"/>
</dbReference>
<gene>
    <name evidence="3" type="ORF">PRECH8_19580</name>
</gene>
<dbReference type="Pfam" id="PF14398">
    <property type="entry name" value="ATPgrasp_YheCD"/>
    <property type="match status" value="1"/>
</dbReference>
<evidence type="ECO:0000256" key="1">
    <source>
        <dbReference type="PROSITE-ProRule" id="PRU00409"/>
    </source>
</evidence>
<feature type="domain" description="ATP-grasp" evidence="2">
    <location>
        <begin position="30"/>
        <end position="273"/>
    </location>
</feature>
<keyword evidence="1" id="KW-0067">ATP-binding</keyword>
<dbReference type="GO" id="GO:0046872">
    <property type="term" value="F:metal ion binding"/>
    <property type="evidence" value="ECO:0007669"/>
    <property type="project" value="InterPro"/>
</dbReference>
<dbReference type="SUPFAM" id="SSF56059">
    <property type="entry name" value="Glutathione synthetase ATP-binding domain-like"/>
    <property type="match status" value="1"/>
</dbReference>
<reference evidence="3" key="1">
    <citation type="submission" date="2020-08" db="EMBL/GenBank/DDBJ databases">
        <authorList>
            <person name="Uke A."/>
            <person name="Chhe C."/>
            <person name="Baramee S."/>
            <person name="Kosugi A."/>
        </authorList>
    </citation>
    <scope>NUCLEOTIDE SEQUENCE</scope>
    <source>
        <strain evidence="3">DA-C8</strain>
    </source>
</reference>
<dbReference type="PROSITE" id="PS50975">
    <property type="entry name" value="ATP_GRASP"/>
    <property type="match status" value="1"/>
</dbReference>
<dbReference type="AlphaFoldDB" id="A0A916VFU2"/>
<protein>
    <recommendedName>
        <fullName evidence="2">ATP-grasp domain-containing protein</fullName>
    </recommendedName>
</protein>
<dbReference type="Proteomes" id="UP000654993">
    <property type="component" value="Unassembled WGS sequence"/>
</dbReference>
<proteinExistence type="predicted"/>
<evidence type="ECO:0000259" key="2">
    <source>
        <dbReference type="PROSITE" id="PS50975"/>
    </source>
</evidence>
<dbReference type="GO" id="GO:0005524">
    <property type="term" value="F:ATP binding"/>
    <property type="evidence" value="ECO:0007669"/>
    <property type="project" value="UniProtKB-UniRule"/>
</dbReference>
<keyword evidence="1" id="KW-0547">Nucleotide-binding</keyword>
<reference evidence="3" key="2">
    <citation type="journal article" date="2021" name="Data Brief">
        <title>Draft genome sequence data of the facultative, thermophilic, xylanolytic bacterium Paenibacillus sp. strain DA-C8.</title>
        <authorList>
            <person name="Chhe C."/>
            <person name="Uke A."/>
            <person name="Baramee S."/>
            <person name="Ungkulpasvich U."/>
            <person name="Tachaapaikoon C."/>
            <person name="Pason P."/>
            <person name="Waeonukul R."/>
            <person name="Ratanakhanokchai K."/>
            <person name="Kosugi A."/>
        </authorList>
    </citation>
    <scope>NUCLEOTIDE SEQUENCE</scope>
    <source>
        <strain evidence="3">DA-C8</strain>
    </source>
</reference>
<sequence>MRYARAISRLRRSRCVKALIVGLSGKWQVHQILAKHNLLRPHLPETRLLAHMEQVAEWLDLRGACILKPNAGSHGKKILRVAKLASGGYEVTGRDAMNQHVHAAFDDPASLLKWLERFIGMRRYLIQESLALHTDAGQPYDVRALMQKSGDGRWHLTGMAVRAGRIGSLTSNIHGGGSSYPLTPFLRDLFGEEETESLILKLQDLSQLIPHVIERHTGKLAELGIDFGIDRSGGLWILEVNSKPGRSIFTRLHDIRRSKASVSNLILYARYLSDRQLGGLAR</sequence>
<comment type="caution">
    <text evidence="3">The sequence shown here is derived from an EMBL/GenBank/DDBJ whole genome shotgun (WGS) entry which is preliminary data.</text>
</comment>